<dbReference type="RefSeq" id="XP_018827873.1">
    <property type="nucleotide sequence ID" value="XM_018972328.1"/>
</dbReference>
<dbReference type="GO" id="GO:0004523">
    <property type="term" value="F:RNA-DNA hybrid ribonuclease activity"/>
    <property type="evidence" value="ECO:0007669"/>
    <property type="project" value="InterPro"/>
</dbReference>
<accession>A0A2I4F896</accession>
<dbReference type="Proteomes" id="UP000235220">
    <property type="component" value="Chromosome 7"/>
</dbReference>
<dbReference type="PROSITE" id="PS50879">
    <property type="entry name" value="RNASE_H_1"/>
    <property type="match status" value="1"/>
</dbReference>
<dbReference type="AlphaFoldDB" id="A0A2I4F896"/>
<dbReference type="InterPro" id="IPR002156">
    <property type="entry name" value="RNaseH_domain"/>
</dbReference>
<dbReference type="InterPro" id="IPR053151">
    <property type="entry name" value="RNase_H-like"/>
</dbReference>
<dbReference type="GO" id="GO:0003676">
    <property type="term" value="F:nucleic acid binding"/>
    <property type="evidence" value="ECO:0007669"/>
    <property type="project" value="InterPro"/>
</dbReference>
<reference evidence="2" key="1">
    <citation type="submission" date="2025-08" db="UniProtKB">
        <authorList>
            <consortium name="RefSeq"/>
        </authorList>
    </citation>
    <scope>IDENTIFICATION</scope>
    <source>
        <tissue evidence="2">Leaves</tissue>
    </source>
</reference>
<evidence type="ECO:0000313" key="1">
    <source>
        <dbReference type="Proteomes" id="UP000235220"/>
    </source>
</evidence>
<dbReference type="PANTHER" id="PTHR47723:SF19">
    <property type="entry name" value="POLYNUCLEOTIDYL TRANSFERASE, RIBONUCLEASE H-LIKE SUPERFAMILY PROTEIN"/>
    <property type="match status" value="1"/>
</dbReference>
<dbReference type="InterPro" id="IPR036397">
    <property type="entry name" value="RNaseH_sf"/>
</dbReference>
<dbReference type="SUPFAM" id="SSF53098">
    <property type="entry name" value="Ribonuclease H-like"/>
    <property type="match status" value="1"/>
</dbReference>
<dbReference type="KEGG" id="jre:108996432"/>
<proteinExistence type="predicted"/>
<dbReference type="Pfam" id="PF13456">
    <property type="entry name" value="RVT_3"/>
    <property type="match status" value="1"/>
</dbReference>
<gene>
    <name evidence="2" type="primary">LOC108996432</name>
</gene>
<dbReference type="Gramene" id="Jr07_08130_p1">
    <property type="protein sequence ID" value="cds.Jr07_08130_p1"/>
    <property type="gene ID" value="Jr07_08130"/>
</dbReference>
<keyword evidence="1" id="KW-1185">Reference proteome</keyword>
<name>A0A2I4F896_JUGRE</name>
<sequence>MAVRWEKPKNDWLKLNVDRSSINNPGILGAGRIVRNELGKVVFTFAESIRNGSNNLAEVITLRRGLQHCKRLGLNNIIIEMDSLLVVNWVQKGSYSLQYIKNFWEDIINMLAGINFSAKHIYREGNKAVDVLARLRSNGISHEWSGQIEVPHLLRGILRIDSCGLAYIRKC</sequence>
<organism evidence="1 2">
    <name type="scientific">Juglans regia</name>
    <name type="common">English walnut</name>
    <dbReference type="NCBI Taxonomy" id="51240"/>
    <lineage>
        <taxon>Eukaryota</taxon>
        <taxon>Viridiplantae</taxon>
        <taxon>Streptophyta</taxon>
        <taxon>Embryophyta</taxon>
        <taxon>Tracheophyta</taxon>
        <taxon>Spermatophyta</taxon>
        <taxon>Magnoliopsida</taxon>
        <taxon>eudicotyledons</taxon>
        <taxon>Gunneridae</taxon>
        <taxon>Pentapetalae</taxon>
        <taxon>rosids</taxon>
        <taxon>fabids</taxon>
        <taxon>Fagales</taxon>
        <taxon>Juglandaceae</taxon>
        <taxon>Juglans</taxon>
    </lineage>
</organism>
<dbReference type="OrthoDB" id="1300568at2759"/>
<protein>
    <submittedName>
        <fullName evidence="2">Uncharacterized protein LOC108996432</fullName>
    </submittedName>
</protein>
<evidence type="ECO:0000313" key="2">
    <source>
        <dbReference type="RefSeq" id="XP_018827873.1"/>
    </source>
</evidence>
<dbReference type="Gene3D" id="3.30.420.10">
    <property type="entry name" value="Ribonuclease H-like superfamily/Ribonuclease H"/>
    <property type="match status" value="1"/>
</dbReference>
<dbReference type="InterPro" id="IPR012337">
    <property type="entry name" value="RNaseH-like_sf"/>
</dbReference>
<dbReference type="CDD" id="cd06222">
    <property type="entry name" value="RNase_H_like"/>
    <property type="match status" value="1"/>
</dbReference>
<dbReference type="InterPro" id="IPR044730">
    <property type="entry name" value="RNase_H-like_dom_plant"/>
</dbReference>
<dbReference type="PANTHER" id="PTHR47723">
    <property type="entry name" value="OS05G0353850 PROTEIN"/>
    <property type="match status" value="1"/>
</dbReference>
<dbReference type="GeneID" id="108996432"/>